<evidence type="ECO:0008006" key="3">
    <source>
        <dbReference type="Google" id="ProtNLM"/>
    </source>
</evidence>
<protein>
    <recommendedName>
        <fullName evidence="3">Bacteriophage lambda head decoration protein D</fullName>
    </recommendedName>
</protein>
<dbReference type="RefSeq" id="WP_035066319.1">
    <property type="nucleotide sequence ID" value="NZ_VRYY01000344.1"/>
</dbReference>
<dbReference type="EMBL" id="VRYY01000344">
    <property type="protein sequence ID" value="MBG3877684.1"/>
    <property type="molecule type" value="Genomic_DNA"/>
</dbReference>
<proteinExistence type="predicted"/>
<comment type="caution">
    <text evidence="1">The sequence shown here is derived from an EMBL/GenBank/DDBJ whole genome shotgun (WGS) entry which is preliminary data.</text>
</comment>
<keyword evidence="2" id="KW-1185">Reference proteome</keyword>
<sequence>MSLNEGVLGTFSFKGDHAHTMDHPPVLCSGAVKQNNGIYPAGLVLMRDGDGKLVPWDGAATPTGVCDLPCDTATLPACVYLAHGTVRAAVLTKAGGAALTATETALLAQATIHSV</sequence>
<gene>
    <name evidence="1" type="ORF">FVW20_11835</name>
</gene>
<organism evidence="1 2">
    <name type="scientific">Nitratidesulfovibrio oxamicus</name>
    <dbReference type="NCBI Taxonomy" id="32016"/>
    <lineage>
        <taxon>Bacteria</taxon>
        <taxon>Pseudomonadati</taxon>
        <taxon>Thermodesulfobacteriota</taxon>
        <taxon>Desulfovibrionia</taxon>
        <taxon>Desulfovibrionales</taxon>
        <taxon>Desulfovibrionaceae</taxon>
        <taxon>Nitratidesulfovibrio</taxon>
    </lineage>
</organism>
<dbReference type="Gene3D" id="2.40.300.10">
    <property type="entry name" value="Head decoration protein D"/>
    <property type="match status" value="1"/>
</dbReference>
<name>A0ABS0J5K9_9BACT</name>
<evidence type="ECO:0000313" key="1">
    <source>
        <dbReference type="EMBL" id="MBG3877684.1"/>
    </source>
</evidence>
<reference evidence="1 2" key="1">
    <citation type="submission" date="2019-08" db="EMBL/GenBank/DDBJ databases">
        <authorList>
            <person name="Luo N."/>
        </authorList>
    </citation>
    <scope>NUCLEOTIDE SEQUENCE [LARGE SCALE GENOMIC DNA]</scope>
    <source>
        <strain evidence="1 2">NCIMB 9442</strain>
    </source>
</reference>
<evidence type="ECO:0000313" key="2">
    <source>
        <dbReference type="Proteomes" id="UP001194469"/>
    </source>
</evidence>
<dbReference type="Proteomes" id="UP001194469">
    <property type="component" value="Unassembled WGS sequence"/>
</dbReference>
<accession>A0ABS0J5K9</accession>